<dbReference type="Proteomes" id="UP000192610">
    <property type="component" value="Unassembled WGS sequence"/>
</dbReference>
<dbReference type="Gene3D" id="2.40.50.1020">
    <property type="entry name" value="LytTr DNA-binding domain"/>
    <property type="match status" value="1"/>
</dbReference>
<evidence type="ECO:0000313" key="5">
    <source>
        <dbReference type="EMBL" id="OQP52607.1"/>
    </source>
</evidence>
<accession>A0A1V9F2W6</accession>
<dbReference type="PROSITE" id="PS50110">
    <property type="entry name" value="RESPONSE_REGULATORY"/>
    <property type="match status" value="1"/>
</dbReference>
<keyword evidence="1 2" id="KW-0597">Phosphoprotein</keyword>
<dbReference type="InterPro" id="IPR007492">
    <property type="entry name" value="LytTR_DNA-bd_dom"/>
</dbReference>
<dbReference type="STRING" id="354355.SAMN05660816_05328"/>
<evidence type="ECO:0000313" key="6">
    <source>
        <dbReference type="Proteomes" id="UP000192610"/>
    </source>
</evidence>
<dbReference type="SMART" id="SM00850">
    <property type="entry name" value="LytTR"/>
    <property type="match status" value="1"/>
</dbReference>
<dbReference type="AlphaFoldDB" id="A0A1V9F2W6"/>
<dbReference type="SMART" id="SM00448">
    <property type="entry name" value="REC"/>
    <property type="match status" value="1"/>
</dbReference>
<feature type="domain" description="Response regulatory" evidence="3">
    <location>
        <begin position="7"/>
        <end position="122"/>
    </location>
</feature>
<comment type="caution">
    <text evidence="5">The sequence shown here is derived from an EMBL/GenBank/DDBJ whole genome shotgun (WGS) entry which is preliminary data.</text>
</comment>
<dbReference type="EMBL" id="LVXG01000008">
    <property type="protein sequence ID" value="OQP52607.1"/>
    <property type="molecule type" value="Genomic_DNA"/>
</dbReference>
<sequence length="255" mass="28971">MNDDKVRIMIVEDESIVALDLSMRLQKEGYEVVGIAASSDDAIALYTDQKPDLVLMDINIKGAKDGIETAAALKKIQEVPLIFLTAFSQNEYVNRAKAVNPSAYLVKPFNNDSLHTSIQIAIHNFAVPGKPTDPQPADNAKEEVSKEALLFFNNYFFVKHNYRFNKFSIDELLFAESDNNYVKLVTTNKKIALRVSLQYIADKFNHPALVRVHRGFIVNIKNIDSFNEEEIVIGPHQIPIGRNYKDDFLKSFRYL</sequence>
<dbReference type="InterPro" id="IPR011006">
    <property type="entry name" value="CheY-like_superfamily"/>
</dbReference>
<gene>
    <name evidence="5" type="ORF">A4H97_25120</name>
</gene>
<dbReference type="Gene3D" id="3.40.50.2300">
    <property type="match status" value="1"/>
</dbReference>
<organism evidence="5 6">
    <name type="scientific">Niastella yeongjuensis</name>
    <dbReference type="NCBI Taxonomy" id="354355"/>
    <lineage>
        <taxon>Bacteria</taxon>
        <taxon>Pseudomonadati</taxon>
        <taxon>Bacteroidota</taxon>
        <taxon>Chitinophagia</taxon>
        <taxon>Chitinophagales</taxon>
        <taxon>Chitinophagaceae</taxon>
        <taxon>Niastella</taxon>
    </lineage>
</organism>
<evidence type="ECO:0000256" key="2">
    <source>
        <dbReference type="PROSITE-ProRule" id="PRU00169"/>
    </source>
</evidence>
<dbReference type="InterPro" id="IPR050595">
    <property type="entry name" value="Bact_response_regulator"/>
</dbReference>
<evidence type="ECO:0000259" key="3">
    <source>
        <dbReference type="PROSITE" id="PS50110"/>
    </source>
</evidence>
<dbReference type="InterPro" id="IPR001789">
    <property type="entry name" value="Sig_transdc_resp-reg_receiver"/>
</dbReference>
<dbReference type="SUPFAM" id="SSF52172">
    <property type="entry name" value="CheY-like"/>
    <property type="match status" value="1"/>
</dbReference>
<proteinExistence type="predicted"/>
<dbReference type="PANTHER" id="PTHR44591">
    <property type="entry name" value="STRESS RESPONSE REGULATOR PROTEIN 1"/>
    <property type="match status" value="1"/>
</dbReference>
<dbReference type="CDD" id="cd17534">
    <property type="entry name" value="REC_DC-like"/>
    <property type="match status" value="1"/>
</dbReference>
<reference evidence="6" key="1">
    <citation type="submission" date="2016-04" db="EMBL/GenBank/DDBJ databases">
        <authorList>
            <person name="Chen L."/>
            <person name="Zhuang W."/>
            <person name="Wang G."/>
        </authorList>
    </citation>
    <scope>NUCLEOTIDE SEQUENCE [LARGE SCALE GENOMIC DNA]</scope>
    <source>
        <strain evidence="6">17621</strain>
    </source>
</reference>
<feature type="modified residue" description="4-aspartylphosphate" evidence="2">
    <location>
        <position position="57"/>
    </location>
</feature>
<dbReference type="PROSITE" id="PS50930">
    <property type="entry name" value="HTH_LYTTR"/>
    <property type="match status" value="1"/>
</dbReference>
<dbReference type="OrthoDB" id="1646880at2"/>
<dbReference type="Pfam" id="PF04397">
    <property type="entry name" value="LytTR"/>
    <property type="match status" value="1"/>
</dbReference>
<name>A0A1V9F2W6_9BACT</name>
<dbReference type="PANTHER" id="PTHR44591:SF3">
    <property type="entry name" value="RESPONSE REGULATORY DOMAIN-CONTAINING PROTEIN"/>
    <property type="match status" value="1"/>
</dbReference>
<evidence type="ECO:0008006" key="7">
    <source>
        <dbReference type="Google" id="ProtNLM"/>
    </source>
</evidence>
<dbReference type="GO" id="GO:0000160">
    <property type="term" value="P:phosphorelay signal transduction system"/>
    <property type="evidence" value="ECO:0007669"/>
    <property type="project" value="InterPro"/>
</dbReference>
<dbReference type="RefSeq" id="WP_081198081.1">
    <property type="nucleotide sequence ID" value="NZ_FOCZ01000012.1"/>
</dbReference>
<dbReference type="Pfam" id="PF00072">
    <property type="entry name" value="Response_reg"/>
    <property type="match status" value="1"/>
</dbReference>
<evidence type="ECO:0000256" key="1">
    <source>
        <dbReference type="ARBA" id="ARBA00022553"/>
    </source>
</evidence>
<evidence type="ECO:0000259" key="4">
    <source>
        <dbReference type="PROSITE" id="PS50930"/>
    </source>
</evidence>
<protein>
    <recommendedName>
        <fullName evidence="7">DNA-binding response regulator</fullName>
    </recommendedName>
</protein>
<keyword evidence="6" id="KW-1185">Reference proteome</keyword>
<feature type="domain" description="HTH LytTR-type" evidence="4">
    <location>
        <begin position="166"/>
        <end position="255"/>
    </location>
</feature>
<dbReference type="GO" id="GO:0003677">
    <property type="term" value="F:DNA binding"/>
    <property type="evidence" value="ECO:0007669"/>
    <property type="project" value="InterPro"/>
</dbReference>